<dbReference type="PROSITE" id="PS50088">
    <property type="entry name" value="ANK_REPEAT"/>
    <property type="match status" value="1"/>
</dbReference>
<evidence type="ECO:0000256" key="6">
    <source>
        <dbReference type="ARBA" id="ARBA00023298"/>
    </source>
</evidence>
<dbReference type="InterPro" id="IPR002110">
    <property type="entry name" value="Ankyrin_rpt"/>
</dbReference>
<evidence type="ECO:0000256" key="5">
    <source>
        <dbReference type="ARBA" id="ARBA00023125"/>
    </source>
</evidence>
<evidence type="ECO:0000256" key="4">
    <source>
        <dbReference type="ARBA" id="ARBA00023028"/>
    </source>
</evidence>
<keyword evidence="7" id="KW-0040">ANK repeat</keyword>
<feature type="domain" description="HTH CENPB-type" evidence="8">
    <location>
        <begin position="1"/>
        <end position="46"/>
    </location>
</feature>
<dbReference type="PANTHER" id="PTHR19303">
    <property type="entry name" value="TRANSPOSON"/>
    <property type="match status" value="1"/>
</dbReference>
<keyword evidence="4" id="KW-0528">Neurotoxin</keyword>
<accession>A0ABY6LH19</accession>
<keyword evidence="6" id="KW-1053">Target membrane</keyword>
<evidence type="ECO:0000256" key="3">
    <source>
        <dbReference type="ARBA" id="ARBA00022537"/>
    </source>
</evidence>
<keyword evidence="4" id="KW-0800">Toxin</keyword>
<dbReference type="SUPFAM" id="SSF48403">
    <property type="entry name" value="Ankyrin repeat"/>
    <property type="match status" value="1"/>
</dbReference>
<evidence type="ECO:0000259" key="8">
    <source>
        <dbReference type="PROSITE" id="PS51253"/>
    </source>
</evidence>
<dbReference type="InterPro" id="IPR050863">
    <property type="entry name" value="CenT-Element_Derived"/>
</dbReference>
<reference evidence="9 10" key="1">
    <citation type="submission" date="2022-01" db="EMBL/GenBank/DDBJ databases">
        <title>A chromosomal length assembly of Cordylochernes scorpioides.</title>
        <authorList>
            <person name="Zeh D."/>
            <person name="Zeh J."/>
        </authorList>
    </citation>
    <scope>NUCLEOTIDE SEQUENCE [LARGE SCALE GENOMIC DNA]</scope>
    <source>
        <strain evidence="9">IN4F17</strain>
        <tissue evidence="9">Whole Body</tissue>
    </source>
</reference>
<dbReference type="InterPro" id="IPR004875">
    <property type="entry name" value="DDE_SF_endonuclease_dom"/>
</dbReference>
<keyword evidence="6" id="KW-0472">Membrane</keyword>
<evidence type="ECO:0000256" key="7">
    <source>
        <dbReference type="PROSITE-ProRule" id="PRU00023"/>
    </source>
</evidence>
<dbReference type="InterPro" id="IPR006600">
    <property type="entry name" value="HTH_CenpB_DNA-bd_dom"/>
</dbReference>
<evidence type="ECO:0000313" key="10">
    <source>
        <dbReference type="Proteomes" id="UP001235939"/>
    </source>
</evidence>
<comment type="subcellular location">
    <subcellularLocation>
        <location evidence="1">Target cell membrane</location>
    </subcellularLocation>
</comment>
<keyword evidence="5" id="KW-0238">DNA-binding</keyword>
<keyword evidence="10" id="KW-1185">Reference proteome</keyword>
<evidence type="ECO:0000256" key="2">
    <source>
        <dbReference type="ARBA" id="ARBA00022483"/>
    </source>
</evidence>
<feature type="repeat" description="ANK" evidence="7">
    <location>
        <begin position="527"/>
        <end position="559"/>
    </location>
</feature>
<dbReference type="PANTHER" id="PTHR19303:SF26">
    <property type="entry name" value="TIGGER TRANSPOSABLE ELEMENT-DERIVED PROTEIN 1"/>
    <property type="match status" value="1"/>
</dbReference>
<dbReference type="Proteomes" id="UP001235939">
    <property type="component" value="Chromosome 19"/>
</dbReference>
<keyword evidence="3" id="KW-1052">Target cell membrane</keyword>
<sequence length="812" mass="94639">MKALKFYKELKESEPSTSSRESNPQFSASTGWLTGFIKRHSFHNLKIKGEVASADEEAARKYPEKLAKIIKDGGYCAHQIFNADETGLFWKKMPTRTYIAKSEKNASGFKAAKDRVTLLLCSNASGDRMLKPLLVNRSLKPRALKGKDLNTLPVHWMANKKAWVTTGIFTEWFNKCFVPEVENYMKEMGLEFKILLILDNAPGHPNLEHPNIKVVFFIPNTTSLIQPLDQGIISTFKKYYVKFTFQFIFDKLESDTIKVTEVWKQFNILNCVDHVALAIAEIKSQTLNACWKAAWPECVSKRNESNRTTIVTSDIISIAKEIGGEGFDDFGEHDIEELLVDEALNDDDILESMVDTTKDFETVDSELEDVTPLDEKLLREGLQLSAHKTILKKLEAFENKMIRKIMSPPWFVRNTILRNDLNIENINDYIIRQLFKFYEKSEKLENPTFKEATNYKCEKRKIRNLKPRHILHQLSQNDEKWKKRKSKPTLNIKQARKNLLKNNIPKDLKIRTQRHHYKWEELNDTTSCLNPLYRAVGSDRFNNVKLLINAGADLNLRYYEMLDTILMRALELESSIEMIQLLIKLSVNLNLKDEYGLTAFEYAYMYDRRDAMNALREAGADVNLNYFRNLVYAYKTMPIESLKIFLDNVDKVPLLKILMQIEFALNFKVAQKILFKYYILYHFPAAMPLEIDFDIQTSEIWKMCQKQVKKMHNHKLGKSHVTLYSYLLEQDPNRRAEFLFSDTTGILQDLKSRLNYPDYVEKIEKHVAEDIRRGKLQRQWNCVEMEGPLGRVTSTIRIHISRYLANENLEFA</sequence>
<evidence type="ECO:0000313" key="9">
    <source>
        <dbReference type="EMBL" id="UYV80478.1"/>
    </source>
</evidence>
<dbReference type="Pfam" id="PF03184">
    <property type="entry name" value="DDE_1"/>
    <property type="match status" value="1"/>
</dbReference>
<gene>
    <name evidence="9" type="ORF">LAZ67_19000269</name>
</gene>
<proteinExistence type="predicted"/>
<keyword evidence="4" id="KW-0638">Presynaptic neurotoxin</keyword>
<dbReference type="EMBL" id="CP092881">
    <property type="protein sequence ID" value="UYV80478.1"/>
    <property type="molecule type" value="Genomic_DNA"/>
</dbReference>
<protein>
    <recommendedName>
        <fullName evidence="8">HTH CENPB-type domain-containing protein</fullName>
    </recommendedName>
</protein>
<dbReference type="Pfam" id="PF12796">
    <property type="entry name" value="Ank_2"/>
    <property type="match status" value="1"/>
</dbReference>
<keyword evidence="2" id="KW-0268">Exocytosis</keyword>
<dbReference type="Gene3D" id="1.10.10.60">
    <property type="entry name" value="Homeodomain-like"/>
    <property type="match status" value="1"/>
</dbReference>
<organism evidence="9 10">
    <name type="scientific">Cordylochernes scorpioides</name>
    <dbReference type="NCBI Taxonomy" id="51811"/>
    <lineage>
        <taxon>Eukaryota</taxon>
        <taxon>Metazoa</taxon>
        <taxon>Ecdysozoa</taxon>
        <taxon>Arthropoda</taxon>
        <taxon>Chelicerata</taxon>
        <taxon>Arachnida</taxon>
        <taxon>Pseudoscorpiones</taxon>
        <taxon>Cheliferoidea</taxon>
        <taxon>Chernetidae</taxon>
        <taxon>Cordylochernes</taxon>
    </lineage>
</organism>
<dbReference type="PROSITE" id="PS51253">
    <property type="entry name" value="HTH_CENPB"/>
    <property type="match status" value="1"/>
</dbReference>
<dbReference type="SMART" id="SM00248">
    <property type="entry name" value="ANK"/>
    <property type="match status" value="3"/>
</dbReference>
<evidence type="ECO:0000256" key="1">
    <source>
        <dbReference type="ARBA" id="ARBA00004175"/>
    </source>
</evidence>
<dbReference type="Gene3D" id="1.25.40.20">
    <property type="entry name" value="Ankyrin repeat-containing domain"/>
    <property type="match status" value="1"/>
</dbReference>
<name>A0ABY6LH19_9ARAC</name>
<dbReference type="InterPro" id="IPR036770">
    <property type="entry name" value="Ankyrin_rpt-contain_sf"/>
</dbReference>